<accession>A0A0M6YBI7</accession>
<reference evidence="2" key="1">
    <citation type="submission" date="2015-07" db="EMBL/GenBank/DDBJ databases">
        <authorList>
            <person name="Rodrigo-Torres Lidia"/>
            <person name="Arahal R.David."/>
        </authorList>
    </citation>
    <scope>NUCLEOTIDE SEQUENCE [LARGE SCALE GENOMIC DNA]</scope>
    <source>
        <strain evidence="2">CECT 4801</strain>
    </source>
</reference>
<dbReference type="AlphaFoldDB" id="A0A0M6YBI7"/>
<gene>
    <name evidence="1" type="ORF">LAL4801_05086</name>
</gene>
<dbReference type="Proteomes" id="UP000048926">
    <property type="component" value="Unassembled WGS sequence"/>
</dbReference>
<organism evidence="1 2">
    <name type="scientific">Roseibium aggregatum</name>
    <dbReference type="NCBI Taxonomy" id="187304"/>
    <lineage>
        <taxon>Bacteria</taxon>
        <taxon>Pseudomonadati</taxon>
        <taxon>Pseudomonadota</taxon>
        <taxon>Alphaproteobacteria</taxon>
        <taxon>Hyphomicrobiales</taxon>
        <taxon>Stappiaceae</taxon>
        <taxon>Roseibium</taxon>
    </lineage>
</organism>
<protein>
    <submittedName>
        <fullName evidence="1">Putative periplasmic lipoprotein</fullName>
    </submittedName>
</protein>
<dbReference type="InterPro" id="IPR014582">
    <property type="entry name" value="UCP033535_lipo"/>
</dbReference>
<evidence type="ECO:0000313" key="2">
    <source>
        <dbReference type="Proteomes" id="UP000048926"/>
    </source>
</evidence>
<keyword evidence="1" id="KW-0449">Lipoprotein</keyword>
<dbReference type="Pfam" id="PF10054">
    <property type="entry name" value="DUF2291"/>
    <property type="match status" value="1"/>
</dbReference>
<evidence type="ECO:0000313" key="1">
    <source>
        <dbReference type="EMBL" id="CTQ46627.1"/>
    </source>
</evidence>
<sequence>MDRGAVPSLLLVFAVAAGLGGCKLEKHVATNDGDGQAQQVVSSDPGGDMDALVADIWAKQVLPHLQQTATDMAVLGDAIAGDVDVAGEAHGYRPSSEGSPWNFAARVQGTILAAKTDTRAATAEVDVTADGKADVILQLGPVIRGTALRDILPFVDFSSFTDQIEFAQLSRSLNTRAYESALKDLPRDDLVGKTVDVLGAFTVRGDGPPYLITPVETKIGGS</sequence>
<dbReference type="RefSeq" id="WP_055660601.1">
    <property type="nucleotide sequence ID" value="NZ_CP087157.1"/>
</dbReference>
<dbReference type="PIRSF" id="PIRSF033535">
    <property type="entry name" value="UCP033535_plp"/>
    <property type="match status" value="1"/>
</dbReference>
<keyword evidence="2" id="KW-1185">Reference proteome</keyword>
<name>A0A0M6YBI7_9HYPH</name>
<proteinExistence type="predicted"/>
<dbReference type="PROSITE" id="PS51257">
    <property type="entry name" value="PROKAR_LIPOPROTEIN"/>
    <property type="match status" value="1"/>
</dbReference>
<dbReference type="OrthoDB" id="6631333at2"/>
<dbReference type="SUPFAM" id="SSF141318">
    <property type="entry name" value="TM0957-like"/>
    <property type="match status" value="1"/>
</dbReference>
<dbReference type="EMBL" id="CXST01000004">
    <property type="protein sequence ID" value="CTQ46627.1"/>
    <property type="molecule type" value="Genomic_DNA"/>
</dbReference>
<dbReference type="InterPro" id="IPR036215">
    <property type="entry name" value="TM0957-like_sf"/>
</dbReference>